<evidence type="ECO:0000259" key="1">
    <source>
        <dbReference type="Pfam" id="PF00535"/>
    </source>
</evidence>
<evidence type="ECO:0000313" key="2">
    <source>
        <dbReference type="EMBL" id="AFD26801.1"/>
    </source>
</evidence>
<dbReference type="KEGG" id="dgo:DGo_CA2874"/>
<dbReference type="InterPro" id="IPR029044">
    <property type="entry name" value="Nucleotide-diphossugar_trans"/>
</dbReference>
<dbReference type="PANTHER" id="PTHR43646">
    <property type="entry name" value="GLYCOSYLTRANSFERASE"/>
    <property type="match status" value="1"/>
</dbReference>
<dbReference type="STRING" id="745776.DGo_CA2874"/>
<proteinExistence type="predicted"/>
<dbReference type="PANTHER" id="PTHR43646:SF3">
    <property type="entry name" value="SLR1566 PROTEIN"/>
    <property type="match status" value="1"/>
</dbReference>
<evidence type="ECO:0000313" key="3">
    <source>
        <dbReference type="Proteomes" id="UP000007575"/>
    </source>
</evidence>
<dbReference type="Pfam" id="PF00535">
    <property type="entry name" value="Glycos_transf_2"/>
    <property type="match status" value="1"/>
</dbReference>
<dbReference type="GO" id="GO:0016740">
    <property type="term" value="F:transferase activity"/>
    <property type="evidence" value="ECO:0007669"/>
    <property type="project" value="UniProtKB-KW"/>
</dbReference>
<dbReference type="PATRIC" id="fig|745776.4.peg.2950"/>
<accession>H8GVT6</accession>
<keyword evidence="3" id="KW-1185">Reference proteome</keyword>
<dbReference type="eggNOG" id="COG0463">
    <property type="taxonomic scope" value="Bacteria"/>
</dbReference>
<protein>
    <submittedName>
        <fullName evidence="2">Glycosyl transferase, family 2</fullName>
    </submittedName>
</protein>
<dbReference type="AlphaFoldDB" id="H8GVT6"/>
<dbReference type="HOGENOM" id="CLU_038143_2_0_0"/>
<dbReference type="Proteomes" id="UP000007575">
    <property type="component" value="Chromosome"/>
</dbReference>
<keyword evidence="2" id="KW-0808">Transferase</keyword>
<sequence length="342" mass="36461">MAYKAATLLHNALAFPRLRPAPTPPGARVSLLIPARDEAHNLARHLPGVLAQGAEVLVLDDQSSDDTAAVAARLGARVLRGAPLPPGWTGKAWACQQLAGAAAGEVLVFTDADVMWGPGALGGLLRELETSEADLLSVWPRQDNRTPGERLLTPLVEQTLLLGLPFAFLRLPSARASAANGQVMAFRRAAYGALGGHAAVRGELLEDVRLAYELRASGGRLSLALGQGGLGVRMYRSYPASVRGLGKSLLGVHGGVRALLPLTFALQLAAYTLPWLLPVPGARWLRLASVLERPLVNLLSGRRRAADLAEGALGPVTPLLMLPVYARALRRRAVWKGREYRQ</sequence>
<dbReference type="SUPFAM" id="SSF53448">
    <property type="entry name" value="Nucleotide-diphospho-sugar transferases"/>
    <property type="match status" value="1"/>
</dbReference>
<feature type="domain" description="Glycosyltransferase 2-like" evidence="1">
    <location>
        <begin position="30"/>
        <end position="154"/>
    </location>
</feature>
<dbReference type="InterPro" id="IPR001173">
    <property type="entry name" value="Glyco_trans_2-like"/>
</dbReference>
<reference evidence="2 3" key="1">
    <citation type="journal article" date="2012" name="PLoS ONE">
        <title>Genome sequence and transcriptome analysis of the radioresistant bacterium Deinococcus gobiensis: insights into the extreme environmental adaptations.</title>
        <authorList>
            <person name="Yuan M."/>
            <person name="Chen M."/>
            <person name="Zhang W."/>
            <person name="Lu W."/>
            <person name="Wang J."/>
            <person name="Yang M."/>
            <person name="Zhao P."/>
            <person name="Tang R."/>
            <person name="Li X."/>
            <person name="Hao Y."/>
            <person name="Zhou Z."/>
            <person name="Zhan Y."/>
            <person name="Yu H."/>
            <person name="Teng C."/>
            <person name="Yan Y."/>
            <person name="Ping S."/>
            <person name="Wang Y."/>
            <person name="Lin M."/>
        </authorList>
    </citation>
    <scope>NUCLEOTIDE SEQUENCE [LARGE SCALE GENOMIC DNA]</scope>
    <source>
        <strain evidence="2 3">I-0</strain>
    </source>
</reference>
<dbReference type="Gene3D" id="3.90.550.10">
    <property type="entry name" value="Spore Coat Polysaccharide Biosynthesis Protein SpsA, Chain A"/>
    <property type="match status" value="1"/>
</dbReference>
<gene>
    <name evidence="2" type="ordered locus">DGo_CA2874</name>
</gene>
<name>H8GVT6_DEIGI</name>
<organism evidence="2 3">
    <name type="scientific">Deinococcus gobiensis (strain DSM 21396 / JCM 16679 / CGMCC 1.7299 / I-0)</name>
    <dbReference type="NCBI Taxonomy" id="745776"/>
    <lineage>
        <taxon>Bacteria</taxon>
        <taxon>Thermotogati</taxon>
        <taxon>Deinococcota</taxon>
        <taxon>Deinococci</taxon>
        <taxon>Deinococcales</taxon>
        <taxon>Deinococcaceae</taxon>
        <taxon>Deinococcus</taxon>
    </lineage>
</organism>
<dbReference type="EMBL" id="CP002191">
    <property type="protein sequence ID" value="AFD26801.1"/>
    <property type="molecule type" value="Genomic_DNA"/>
</dbReference>